<organism evidence="1 2">
    <name type="scientific">Scleroderma citrinum Foug A</name>
    <dbReference type="NCBI Taxonomy" id="1036808"/>
    <lineage>
        <taxon>Eukaryota</taxon>
        <taxon>Fungi</taxon>
        <taxon>Dikarya</taxon>
        <taxon>Basidiomycota</taxon>
        <taxon>Agaricomycotina</taxon>
        <taxon>Agaricomycetes</taxon>
        <taxon>Agaricomycetidae</taxon>
        <taxon>Boletales</taxon>
        <taxon>Sclerodermatineae</taxon>
        <taxon>Sclerodermataceae</taxon>
        <taxon>Scleroderma</taxon>
    </lineage>
</organism>
<dbReference type="EMBL" id="KN822012">
    <property type="protein sequence ID" value="KIM67494.1"/>
    <property type="molecule type" value="Genomic_DNA"/>
</dbReference>
<reference evidence="1 2" key="1">
    <citation type="submission" date="2014-04" db="EMBL/GenBank/DDBJ databases">
        <authorList>
            <consortium name="DOE Joint Genome Institute"/>
            <person name="Kuo A."/>
            <person name="Kohler A."/>
            <person name="Nagy L.G."/>
            <person name="Floudas D."/>
            <person name="Copeland A."/>
            <person name="Barry K.W."/>
            <person name="Cichocki N."/>
            <person name="Veneault-Fourrey C."/>
            <person name="LaButti K."/>
            <person name="Lindquist E.A."/>
            <person name="Lipzen A."/>
            <person name="Lundell T."/>
            <person name="Morin E."/>
            <person name="Murat C."/>
            <person name="Sun H."/>
            <person name="Tunlid A."/>
            <person name="Henrissat B."/>
            <person name="Grigoriev I.V."/>
            <person name="Hibbett D.S."/>
            <person name="Martin F."/>
            <person name="Nordberg H.P."/>
            <person name="Cantor M.N."/>
            <person name="Hua S.X."/>
        </authorList>
    </citation>
    <scope>NUCLEOTIDE SEQUENCE [LARGE SCALE GENOMIC DNA]</scope>
    <source>
        <strain evidence="1 2">Foug A</strain>
    </source>
</reference>
<name>A0A0C3EGQ7_9AGAM</name>
<dbReference type="InParanoid" id="A0A0C3EGQ7"/>
<sequence>MAAQHLPTEPEKHSRSLNRTVVIMRNRAGKFTASFQWGIRILLNSVLQDQFIAEDGGDFLAMKHTKESMTYVFDVTTELAIPYEQIMDLPRMTELATNYQNSLQYEDIAPLQLGKAALDCVTERMKVKSFEQNHVDGG</sequence>
<dbReference type="HOGENOM" id="CLU_1856491_0_0_1"/>
<accession>A0A0C3EGQ7</accession>
<evidence type="ECO:0000313" key="1">
    <source>
        <dbReference type="EMBL" id="KIM67494.1"/>
    </source>
</evidence>
<evidence type="ECO:0000313" key="2">
    <source>
        <dbReference type="Proteomes" id="UP000053989"/>
    </source>
</evidence>
<dbReference type="Proteomes" id="UP000053989">
    <property type="component" value="Unassembled WGS sequence"/>
</dbReference>
<proteinExistence type="predicted"/>
<dbReference type="AlphaFoldDB" id="A0A0C3EGQ7"/>
<reference evidence="2" key="2">
    <citation type="submission" date="2015-01" db="EMBL/GenBank/DDBJ databases">
        <title>Evolutionary Origins and Diversification of the Mycorrhizal Mutualists.</title>
        <authorList>
            <consortium name="DOE Joint Genome Institute"/>
            <consortium name="Mycorrhizal Genomics Consortium"/>
            <person name="Kohler A."/>
            <person name="Kuo A."/>
            <person name="Nagy L.G."/>
            <person name="Floudas D."/>
            <person name="Copeland A."/>
            <person name="Barry K.W."/>
            <person name="Cichocki N."/>
            <person name="Veneault-Fourrey C."/>
            <person name="LaButti K."/>
            <person name="Lindquist E.A."/>
            <person name="Lipzen A."/>
            <person name="Lundell T."/>
            <person name="Morin E."/>
            <person name="Murat C."/>
            <person name="Riley R."/>
            <person name="Ohm R."/>
            <person name="Sun H."/>
            <person name="Tunlid A."/>
            <person name="Henrissat B."/>
            <person name="Grigoriev I.V."/>
            <person name="Hibbett D.S."/>
            <person name="Martin F."/>
        </authorList>
    </citation>
    <scope>NUCLEOTIDE SEQUENCE [LARGE SCALE GENOMIC DNA]</scope>
    <source>
        <strain evidence="2">Foug A</strain>
    </source>
</reference>
<protein>
    <submittedName>
        <fullName evidence="1">Uncharacterized protein</fullName>
    </submittedName>
</protein>
<keyword evidence="2" id="KW-1185">Reference proteome</keyword>
<gene>
    <name evidence="1" type="ORF">SCLCIDRAFT_7473</name>
</gene>